<name>A0A1U9NK96_9BACT</name>
<gene>
    <name evidence="1" type="ORF">STSP2_01488</name>
</gene>
<evidence type="ECO:0000313" key="2">
    <source>
        <dbReference type="Proteomes" id="UP000189674"/>
    </source>
</evidence>
<proteinExistence type="predicted"/>
<dbReference type="CDD" id="cd04647">
    <property type="entry name" value="LbH_MAT_like"/>
    <property type="match status" value="1"/>
</dbReference>
<dbReference type="AlphaFoldDB" id="A0A1U9NK96"/>
<dbReference type="PANTHER" id="PTHR23416:SF78">
    <property type="entry name" value="LIPOPOLYSACCHARIDE BIOSYNTHESIS O-ACETYL TRANSFERASE WBBJ-RELATED"/>
    <property type="match status" value="1"/>
</dbReference>
<keyword evidence="2" id="KW-1185">Reference proteome</keyword>
<evidence type="ECO:0000313" key="1">
    <source>
        <dbReference type="EMBL" id="AQT68329.1"/>
    </source>
</evidence>
<dbReference type="Pfam" id="PF00132">
    <property type="entry name" value="Hexapep"/>
    <property type="match status" value="1"/>
</dbReference>
<accession>A0A1U9NK96</accession>
<keyword evidence="1" id="KW-0012">Acyltransferase</keyword>
<keyword evidence="1" id="KW-0808">Transferase</keyword>
<reference evidence="2" key="1">
    <citation type="submission" date="2017-02" db="EMBL/GenBank/DDBJ databases">
        <title>Comparative genomics and description of representatives of a novel lineage of planctomycetes thriving in anoxic sediments.</title>
        <authorList>
            <person name="Spring S."/>
            <person name="Bunk B."/>
            <person name="Sproer C."/>
        </authorList>
    </citation>
    <scope>NUCLEOTIDE SEQUENCE [LARGE SCALE GENOMIC DNA]</scope>
    <source>
        <strain evidence="2">ST-NAGAB-D1</strain>
    </source>
</reference>
<dbReference type="KEGG" id="alus:STSP2_01488"/>
<protein>
    <submittedName>
        <fullName evidence="1">Putative acetyltransferase</fullName>
        <ecNumber evidence="1">2.3.1.-</ecNumber>
    </submittedName>
</protein>
<dbReference type="EMBL" id="CP019791">
    <property type="protein sequence ID" value="AQT68329.1"/>
    <property type="molecule type" value="Genomic_DNA"/>
</dbReference>
<dbReference type="GO" id="GO:0016746">
    <property type="term" value="F:acyltransferase activity"/>
    <property type="evidence" value="ECO:0007669"/>
    <property type="project" value="UniProtKB-KW"/>
</dbReference>
<sequence>MQLLRCLKVDIKNILRNGLTRLKYPLYFQRMAQVGKNVIFGRNGCIIRPEEVYLGDHVFIAANFHLSARNLHIGNYVMIGPNVVIECDDHIFHCIGRRMYEVRDERTVSGINIEDDVWIGANVTILKGVTIGEGCVIGAGSVVTKSIPPYCVAFGNPCKVYRQRFDMVDLEKHLKDVRSKYTMTNIKAMW</sequence>
<dbReference type="SUPFAM" id="SSF51161">
    <property type="entry name" value="Trimeric LpxA-like enzymes"/>
    <property type="match status" value="1"/>
</dbReference>
<dbReference type="PANTHER" id="PTHR23416">
    <property type="entry name" value="SIALIC ACID SYNTHASE-RELATED"/>
    <property type="match status" value="1"/>
</dbReference>
<dbReference type="Gene3D" id="2.160.10.10">
    <property type="entry name" value="Hexapeptide repeat proteins"/>
    <property type="match status" value="1"/>
</dbReference>
<dbReference type="STRING" id="1936003.STSP2_01488"/>
<dbReference type="InterPro" id="IPR001451">
    <property type="entry name" value="Hexapep"/>
</dbReference>
<dbReference type="OrthoDB" id="285017at2"/>
<dbReference type="Proteomes" id="UP000189674">
    <property type="component" value="Chromosome"/>
</dbReference>
<dbReference type="InterPro" id="IPR011004">
    <property type="entry name" value="Trimer_LpxA-like_sf"/>
</dbReference>
<organism evidence="1 2">
    <name type="scientific">Anaerohalosphaera lusitana</name>
    <dbReference type="NCBI Taxonomy" id="1936003"/>
    <lineage>
        <taxon>Bacteria</taxon>
        <taxon>Pseudomonadati</taxon>
        <taxon>Planctomycetota</taxon>
        <taxon>Phycisphaerae</taxon>
        <taxon>Sedimentisphaerales</taxon>
        <taxon>Anaerohalosphaeraceae</taxon>
        <taxon>Anaerohalosphaera</taxon>
    </lineage>
</organism>
<dbReference type="InterPro" id="IPR051159">
    <property type="entry name" value="Hexapeptide_acetyltransf"/>
</dbReference>
<dbReference type="EC" id="2.3.1.-" evidence="1"/>